<protein>
    <submittedName>
        <fullName evidence="2">Uncharacterized protein</fullName>
    </submittedName>
</protein>
<gene>
    <name evidence="2" type="ORF">psal_cds_1291</name>
</gene>
<accession>S4W4L6</accession>
<dbReference type="EMBL" id="KC977571">
    <property type="protein sequence ID" value="AGO85657.2"/>
    <property type="molecule type" value="Genomic_DNA"/>
</dbReference>
<reference evidence="2 3" key="1">
    <citation type="journal article" date="2013" name="Science">
        <title>Pandoraviruses: amoeba viruses with genomes up to 2.5 Mb reaching that of parasitic eukaryotes.</title>
        <authorList>
            <person name="Philippe N."/>
            <person name="Legendre M."/>
            <person name="Doutre G."/>
            <person name="Coute Y."/>
            <person name="Poirot O."/>
            <person name="Lescot M."/>
            <person name="Arslan D."/>
            <person name="Seltzer V."/>
            <person name="Bertaux L."/>
            <person name="Bruley C."/>
            <person name="Garin J."/>
            <person name="Claverie J.M."/>
            <person name="Abergel C."/>
        </authorList>
    </citation>
    <scope>NUCLEOTIDE SEQUENCE [LARGE SCALE GENOMIC DNA]</scope>
</reference>
<evidence type="ECO:0000256" key="1">
    <source>
        <dbReference type="SAM" id="MobiDB-lite"/>
    </source>
</evidence>
<organism evidence="2 3">
    <name type="scientific">Pandoravirus salinus</name>
    <dbReference type="NCBI Taxonomy" id="1349410"/>
    <lineage>
        <taxon>Viruses</taxon>
        <taxon>Pandoravirus</taxon>
    </lineage>
</organism>
<name>S4W4L6_9VIRU</name>
<dbReference type="KEGG" id="vg:16607444"/>
<dbReference type="Proteomes" id="UP000204584">
    <property type="component" value="Segment"/>
</dbReference>
<keyword evidence="3" id="KW-1185">Reference proteome</keyword>
<dbReference type="RefSeq" id="YP_008438736.2">
    <property type="nucleotide sequence ID" value="NC_022098.1"/>
</dbReference>
<evidence type="ECO:0000313" key="2">
    <source>
        <dbReference type="EMBL" id="AGO85657.2"/>
    </source>
</evidence>
<evidence type="ECO:0000313" key="3">
    <source>
        <dbReference type="Proteomes" id="UP000204584"/>
    </source>
</evidence>
<proteinExistence type="predicted"/>
<feature type="region of interest" description="Disordered" evidence="1">
    <location>
        <begin position="1"/>
        <end position="45"/>
    </location>
</feature>
<sequence>MAQPQPADIDHAATPQPPSQERTPRDTPAPQRRRRRRHNVPASESLPALVEMLQKRRRHHVLCMGRMPVAAAVALWRSGADSVCGEAPVRVALDARHPIIALAMVEATTPFALVGTAGDTGHDAAADADRICRRLASHMALALHPRLVWRMIITWEAGGRRFRLGHTRPQATDTTSSSSSPNAVLDPSCVAVPTKDDCEMRRAWRFLLRFRVVAFMGALAKVSTEGELARFWETSAPQTRVHILEIVLCHAERTLRLAERSHCQRVWAEACSHSIPPASKSAARKGHNKATARRPANVDLLPAMRGAVASLRNVALWAARAHDASPQPEQR</sequence>
<dbReference type="GeneID" id="16607444"/>